<organism evidence="3 4">
    <name type="scientific">Acidianus brierleyi</name>
    <dbReference type="NCBI Taxonomy" id="41673"/>
    <lineage>
        <taxon>Archaea</taxon>
        <taxon>Thermoproteota</taxon>
        <taxon>Thermoprotei</taxon>
        <taxon>Sulfolobales</taxon>
        <taxon>Sulfolobaceae</taxon>
        <taxon>Acidianus</taxon>
    </lineage>
</organism>
<dbReference type="SUPFAM" id="SSF46785">
    <property type="entry name" value="Winged helix' DNA-binding domain"/>
    <property type="match status" value="1"/>
</dbReference>
<dbReference type="AlphaFoldDB" id="A0A2U9IGW6"/>
<feature type="domain" description="ArnR1-like winged helix-turn-helix" evidence="2">
    <location>
        <begin position="5"/>
        <end position="79"/>
    </location>
</feature>
<evidence type="ECO:0000259" key="2">
    <source>
        <dbReference type="Pfam" id="PF14947"/>
    </source>
</evidence>
<dbReference type="InterPro" id="IPR036390">
    <property type="entry name" value="WH_DNA-bd_sf"/>
</dbReference>
<feature type="coiled-coil region" evidence="1">
    <location>
        <begin position="68"/>
        <end position="95"/>
    </location>
</feature>
<sequence length="197" mass="22951">MIVAKRTTADVIRDILSCCVNGTKKTNIMYKANLSYDLLKKYMKLLEDYRLIYNDKGVYFLTPKGKEFLEALNEYKEHKEKIEKIKEKISDVIELEDKQKVSIEFKTDSPIDILENVFNTLKIPFIREKGKIEVNDIEIYDENISRPKLFAGKKSLIFGENLCIYKTPEEVKIMSKEDGIKQAIILSIKNGEKIEQK</sequence>
<dbReference type="EMBL" id="CP029289">
    <property type="protein sequence ID" value="AWR95283.1"/>
    <property type="molecule type" value="Genomic_DNA"/>
</dbReference>
<dbReference type="OrthoDB" id="140255at2157"/>
<dbReference type="InterPro" id="IPR036388">
    <property type="entry name" value="WH-like_DNA-bd_sf"/>
</dbReference>
<protein>
    <recommendedName>
        <fullName evidence="2">ArnR1-like winged helix-turn-helix domain-containing protein</fullName>
    </recommendedName>
</protein>
<keyword evidence="4" id="KW-1185">Reference proteome</keyword>
<proteinExistence type="predicted"/>
<name>A0A2U9IGW6_9CREN</name>
<keyword evidence="1" id="KW-0175">Coiled coil</keyword>
<evidence type="ECO:0000256" key="1">
    <source>
        <dbReference type="SAM" id="Coils"/>
    </source>
</evidence>
<dbReference type="KEGG" id="abri:DFR85_12445"/>
<gene>
    <name evidence="3" type="ORF">DFR85_12445</name>
</gene>
<dbReference type="InterPro" id="IPR038723">
    <property type="entry name" value="ArnR1-like_HTH"/>
</dbReference>
<evidence type="ECO:0000313" key="3">
    <source>
        <dbReference type="EMBL" id="AWR95283.1"/>
    </source>
</evidence>
<dbReference type="Proteomes" id="UP000248044">
    <property type="component" value="Chromosome"/>
</dbReference>
<dbReference type="Pfam" id="PF14947">
    <property type="entry name" value="HTH_45"/>
    <property type="match status" value="1"/>
</dbReference>
<accession>A0A2U9IGW6</accession>
<dbReference type="Gene3D" id="1.10.10.10">
    <property type="entry name" value="Winged helix-like DNA-binding domain superfamily/Winged helix DNA-binding domain"/>
    <property type="match status" value="1"/>
</dbReference>
<reference evidence="3 4" key="1">
    <citation type="submission" date="2018-05" db="EMBL/GenBank/DDBJ databases">
        <title>Complete Genome Sequences of Extremely Thermoacidophilic, Metal-Mobilizing Type-Strain Members of the Archaeal Family Sulfolobaceae: Acidianus brierleyi DSM-1651T, Acidianus sulfidivorans DSM-18786T, Metallosphaera hakonensis DSM-7519T, and Metallosphaera prunae DSM-10039T.</title>
        <authorList>
            <person name="Counts J.A."/>
            <person name="Kelly R.M."/>
        </authorList>
    </citation>
    <scope>NUCLEOTIDE SEQUENCE [LARGE SCALE GENOMIC DNA]</scope>
    <source>
        <strain evidence="3 4">DSM 1651</strain>
    </source>
</reference>
<evidence type="ECO:0000313" key="4">
    <source>
        <dbReference type="Proteomes" id="UP000248044"/>
    </source>
</evidence>